<reference evidence="2" key="1">
    <citation type="journal article" date="2019" name="Int. J. Syst. Evol. Microbiol.">
        <title>The Global Catalogue of Microorganisms (GCM) 10K type strain sequencing project: providing services to taxonomists for standard genome sequencing and annotation.</title>
        <authorList>
            <consortium name="The Broad Institute Genomics Platform"/>
            <consortium name="The Broad Institute Genome Sequencing Center for Infectious Disease"/>
            <person name="Wu L."/>
            <person name="Ma J."/>
        </authorList>
    </citation>
    <scope>NUCLEOTIDE SEQUENCE [LARGE SCALE GENOMIC DNA]</scope>
    <source>
        <strain evidence="2">CGMCC 1.12989</strain>
    </source>
</reference>
<protein>
    <submittedName>
        <fullName evidence="1">Coq4 family protein</fullName>
    </submittedName>
</protein>
<dbReference type="Pfam" id="PF05019">
    <property type="entry name" value="Coq4"/>
    <property type="match status" value="1"/>
</dbReference>
<dbReference type="InterPro" id="IPR007715">
    <property type="entry name" value="Coq4"/>
</dbReference>
<organism evidence="1 2">
    <name type="scientific">Novosphingobium tardum</name>
    <dbReference type="NCBI Taxonomy" id="1538021"/>
    <lineage>
        <taxon>Bacteria</taxon>
        <taxon>Pseudomonadati</taxon>
        <taxon>Pseudomonadota</taxon>
        <taxon>Alphaproteobacteria</taxon>
        <taxon>Sphingomonadales</taxon>
        <taxon>Sphingomonadaceae</taxon>
        <taxon>Novosphingobium</taxon>
    </lineage>
</organism>
<dbReference type="RefSeq" id="WP_379538926.1">
    <property type="nucleotide sequence ID" value="NZ_JBHSDR010000006.1"/>
</dbReference>
<dbReference type="EMBL" id="JBHSDR010000006">
    <property type="protein sequence ID" value="MFC4295452.1"/>
    <property type="molecule type" value="Genomic_DNA"/>
</dbReference>
<evidence type="ECO:0000313" key="1">
    <source>
        <dbReference type="EMBL" id="MFC4295452.1"/>
    </source>
</evidence>
<name>A0ABV8RQA2_9SPHN</name>
<evidence type="ECO:0000313" key="2">
    <source>
        <dbReference type="Proteomes" id="UP001595828"/>
    </source>
</evidence>
<gene>
    <name evidence="1" type="ORF">ACFO0A_10340</name>
</gene>
<keyword evidence="2" id="KW-1185">Reference proteome</keyword>
<comment type="caution">
    <text evidence="1">The sequence shown here is derived from an EMBL/GenBank/DDBJ whole genome shotgun (WGS) entry which is preliminary data.</text>
</comment>
<proteinExistence type="predicted"/>
<accession>A0ABV8RQA2</accession>
<sequence>MESFDSTFVAAPPLDADLTDTRDVRAHRPMPQFCNPAREPARFRPLKALYHFRQLLKDKENTEEVFRIFEALPYKGFVPAARAFMESEKGRAIFDSEEFLPDILDDHAALRRTPAGSVAHAYCDFMEAEGLTAAGLVAESLKTRGNRPPFDDQIEWYGFRQRDTHDLLHVLTGYGRDALGEQCVLAFTYGQSPSLGNVFIAYAGGLNMKSRMNKAGIGKGVPVIAAITEGKRLGKACPKVSEMAIRDLLAMPLEEARAKFGIARPVQYHKAHEMLRAQGCDPYNLLAA</sequence>
<dbReference type="Proteomes" id="UP001595828">
    <property type="component" value="Unassembled WGS sequence"/>
</dbReference>